<dbReference type="CDD" id="cd02976">
    <property type="entry name" value="NrdH"/>
    <property type="match status" value="1"/>
</dbReference>
<dbReference type="EMBL" id="CCSD01000109">
    <property type="protein sequence ID" value="CDZ92272.1"/>
    <property type="molecule type" value="Genomic_DNA"/>
</dbReference>
<dbReference type="RefSeq" id="WP_230831706.1">
    <property type="nucleotide sequence ID" value="NZ_JABFDS010000001.1"/>
</dbReference>
<dbReference type="GO" id="GO:0009055">
    <property type="term" value="F:electron transfer activity"/>
    <property type="evidence" value="ECO:0007669"/>
    <property type="project" value="TreeGrafter"/>
</dbReference>
<evidence type="ECO:0000313" key="3">
    <source>
        <dbReference type="Proteomes" id="UP000042997"/>
    </source>
</evidence>
<sequence>MTDTVQITVYSKPDCQQCTATARVLTKAAVLFEYIDVTKDPVAYARVQELGYTGVPVVEAGDMHWQGFRPDKLRRLAELHSSAANVSELDALAAEYLSEGGAA</sequence>
<dbReference type="Pfam" id="PF00462">
    <property type="entry name" value="Glutaredoxin"/>
    <property type="match status" value="1"/>
</dbReference>
<proteinExistence type="predicted"/>
<feature type="domain" description="Glutaredoxin" evidence="1">
    <location>
        <begin position="7"/>
        <end position="65"/>
    </location>
</feature>
<evidence type="ECO:0000259" key="1">
    <source>
        <dbReference type="Pfam" id="PF00462"/>
    </source>
</evidence>
<dbReference type="InterPro" id="IPR002109">
    <property type="entry name" value="Glutaredoxin"/>
</dbReference>
<dbReference type="InterPro" id="IPR051548">
    <property type="entry name" value="Grx-like_ET"/>
</dbReference>
<name>A0A098BVQ2_9NOCA</name>
<dbReference type="InterPro" id="IPR036249">
    <property type="entry name" value="Thioredoxin-like_sf"/>
</dbReference>
<evidence type="ECO:0000313" key="2">
    <source>
        <dbReference type="EMBL" id="CDZ92272.1"/>
    </source>
</evidence>
<reference evidence="2 3" key="1">
    <citation type="journal article" date="2014" name="Genome Announc.">
        <title>Draft Genome Sequence of Propane- and Butane-Oxidizing Actinobacterium Rhodococcus ruber IEGM 231.</title>
        <authorList>
            <person name="Ivshina I.B."/>
            <person name="Kuyukina M.S."/>
            <person name="Krivoruchko A.V."/>
            <person name="Barbe V."/>
            <person name="Fischer C."/>
        </authorList>
    </citation>
    <scope>NUCLEOTIDE SEQUENCE [LARGE SCALE GENOMIC DNA]</scope>
</reference>
<organism evidence="2 3">
    <name type="scientific">Rhodococcus ruber</name>
    <dbReference type="NCBI Taxonomy" id="1830"/>
    <lineage>
        <taxon>Bacteria</taxon>
        <taxon>Bacillati</taxon>
        <taxon>Actinomycetota</taxon>
        <taxon>Actinomycetes</taxon>
        <taxon>Mycobacteriales</taxon>
        <taxon>Nocardiaceae</taxon>
        <taxon>Rhodococcus</taxon>
    </lineage>
</organism>
<dbReference type="PROSITE" id="PS51354">
    <property type="entry name" value="GLUTAREDOXIN_2"/>
    <property type="match status" value="1"/>
</dbReference>
<dbReference type="AlphaFoldDB" id="A0A098BVQ2"/>
<dbReference type="PANTHER" id="PTHR34386">
    <property type="entry name" value="GLUTAREDOXIN"/>
    <property type="match status" value="1"/>
</dbReference>
<dbReference type="GO" id="GO:0045454">
    <property type="term" value="P:cell redox homeostasis"/>
    <property type="evidence" value="ECO:0007669"/>
    <property type="project" value="TreeGrafter"/>
</dbReference>
<dbReference type="PANTHER" id="PTHR34386:SF1">
    <property type="entry name" value="GLUTAREDOXIN-LIKE PROTEIN NRDH"/>
    <property type="match status" value="1"/>
</dbReference>
<gene>
    <name evidence="2" type="ORF">RHRU231_930151</name>
</gene>
<accession>A0A098BVQ2</accession>
<dbReference type="SUPFAM" id="SSF52833">
    <property type="entry name" value="Thioredoxin-like"/>
    <property type="match status" value="1"/>
</dbReference>
<dbReference type="Gene3D" id="3.40.30.10">
    <property type="entry name" value="Glutaredoxin"/>
    <property type="match status" value="1"/>
</dbReference>
<dbReference type="Proteomes" id="UP000042997">
    <property type="component" value="Unassembled WGS sequence"/>
</dbReference>
<protein>
    <recommendedName>
        <fullName evidence="1">Glutaredoxin domain-containing protein</fullName>
    </recommendedName>
</protein>